<accession>A0A644VXD5</accession>
<feature type="domain" description="Lipocalin-like" evidence="1">
    <location>
        <begin position="49"/>
        <end position="120"/>
    </location>
</feature>
<organism evidence="2">
    <name type="scientific">bioreactor metagenome</name>
    <dbReference type="NCBI Taxonomy" id="1076179"/>
    <lineage>
        <taxon>unclassified sequences</taxon>
        <taxon>metagenomes</taxon>
        <taxon>ecological metagenomes</taxon>
    </lineage>
</organism>
<protein>
    <recommendedName>
        <fullName evidence="1">Lipocalin-like domain-containing protein</fullName>
    </recommendedName>
</protein>
<gene>
    <name evidence="2" type="ORF">SDC9_42256</name>
</gene>
<dbReference type="AlphaFoldDB" id="A0A644VXD5"/>
<dbReference type="InterPro" id="IPR024311">
    <property type="entry name" value="Lipocalin-like"/>
</dbReference>
<sequence>MTTHQKGGIVRKPYRVGMTKINIHMKKTSLNFILLLGVIAVFSSCSPRIVGVWNVESFETVSQGKEAISAKNIGKITFRKDGTGVKDLSFTILGIVKEDKTPFKWILNDNLLTISGQESDFVKTWIVVDNQKKYQKIKSTDGADQVQTVVLRK</sequence>
<comment type="caution">
    <text evidence="2">The sequence shown here is derived from an EMBL/GenBank/DDBJ whole genome shotgun (WGS) entry which is preliminary data.</text>
</comment>
<name>A0A644VXD5_9ZZZZ</name>
<dbReference type="EMBL" id="VSSQ01000494">
    <property type="protein sequence ID" value="MPL96081.1"/>
    <property type="molecule type" value="Genomic_DNA"/>
</dbReference>
<evidence type="ECO:0000313" key="2">
    <source>
        <dbReference type="EMBL" id="MPL96081.1"/>
    </source>
</evidence>
<proteinExistence type="predicted"/>
<dbReference type="Pfam" id="PF13648">
    <property type="entry name" value="Lipocalin_4"/>
    <property type="match status" value="1"/>
</dbReference>
<reference evidence="2" key="1">
    <citation type="submission" date="2019-08" db="EMBL/GenBank/DDBJ databases">
        <authorList>
            <person name="Kucharzyk K."/>
            <person name="Murdoch R.W."/>
            <person name="Higgins S."/>
            <person name="Loffler F."/>
        </authorList>
    </citation>
    <scope>NUCLEOTIDE SEQUENCE</scope>
</reference>
<evidence type="ECO:0000259" key="1">
    <source>
        <dbReference type="Pfam" id="PF13648"/>
    </source>
</evidence>